<protein>
    <submittedName>
        <fullName evidence="2">Uncharacterized protein</fullName>
    </submittedName>
</protein>
<dbReference type="EMBL" id="KN818288">
    <property type="protein sequence ID" value="KIL61150.1"/>
    <property type="molecule type" value="Genomic_DNA"/>
</dbReference>
<evidence type="ECO:0000256" key="1">
    <source>
        <dbReference type="SAM" id="Phobius"/>
    </source>
</evidence>
<evidence type="ECO:0000313" key="2">
    <source>
        <dbReference type="EMBL" id="KIL61150.1"/>
    </source>
</evidence>
<sequence>MLNLYVKLDLEGYESLMAPSTPAPRTLFTCPGSDSHCVEVHSSIYLFLVGFLSLLSICCICASSLICPLGFPTGIYIDHLSNSTPHGMVN</sequence>
<dbReference type="Proteomes" id="UP000054549">
    <property type="component" value="Unassembled WGS sequence"/>
</dbReference>
<dbReference type="AlphaFoldDB" id="A0A0C2SDP1"/>
<reference evidence="2 3" key="1">
    <citation type="submission" date="2014-04" db="EMBL/GenBank/DDBJ databases">
        <title>Evolutionary Origins and Diversification of the Mycorrhizal Mutualists.</title>
        <authorList>
            <consortium name="DOE Joint Genome Institute"/>
            <consortium name="Mycorrhizal Genomics Consortium"/>
            <person name="Kohler A."/>
            <person name="Kuo A."/>
            <person name="Nagy L.G."/>
            <person name="Floudas D."/>
            <person name="Copeland A."/>
            <person name="Barry K.W."/>
            <person name="Cichocki N."/>
            <person name="Veneault-Fourrey C."/>
            <person name="LaButti K."/>
            <person name="Lindquist E.A."/>
            <person name="Lipzen A."/>
            <person name="Lundell T."/>
            <person name="Morin E."/>
            <person name="Murat C."/>
            <person name="Riley R."/>
            <person name="Ohm R."/>
            <person name="Sun H."/>
            <person name="Tunlid A."/>
            <person name="Henrissat B."/>
            <person name="Grigoriev I.V."/>
            <person name="Hibbett D.S."/>
            <person name="Martin F."/>
        </authorList>
    </citation>
    <scope>NUCLEOTIDE SEQUENCE [LARGE SCALE GENOMIC DNA]</scope>
    <source>
        <strain evidence="2 3">Koide BX008</strain>
    </source>
</reference>
<proteinExistence type="predicted"/>
<dbReference type="InParanoid" id="A0A0C2SDP1"/>
<name>A0A0C2SDP1_AMAMK</name>
<keyword evidence="3" id="KW-1185">Reference proteome</keyword>
<dbReference type="HOGENOM" id="CLU_2440385_0_0_1"/>
<gene>
    <name evidence="2" type="ORF">M378DRAFT_167330</name>
</gene>
<accession>A0A0C2SDP1</accession>
<evidence type="ECO:0000313" key="3">
    <source>
        <dbReference type="Proteomes" id="UP000054549"/>
    </source>
</evidence>
<keyword evidence="1" id="KW-0812">Transmembrane</keyword>
<keyword evidence="1" id="KW-0472">Membrane</keyword>
<feature type="transmembrane region" description="Helical" evidence="1">
    <location>
        <begin position="44"/>
        <end position="71"/>
    </location>
</feature>
<organism evidence="2 3">
    <name type="scientific">Amanita muscaria (strain Koide BX008)</name>
    <dbReference type="NCBI Taxonomy" id="946122"/>
    <lineage>
        <taxon>Eukaryota</taxon>
        <taxon>Fungi</taxon>
        <taxon>Dikarya</taxon>
        <taxon>Basidiomycota</taxon>
        <taxon>Agaricomycotina</taxon>
        <taxon>Agaricomycetes</taxon>
        <taxon>Agaricomycetidae</taxon>
        <taxon>Agaricales</taxon>
        <taxon>Pluteineae</taxon>
        <taxon>Amanitaceae</taxon>
        <taxon>Amanita</taxon>
    </lineage>
</organism>
<keyword evidence="1" id="KW-1133">Transmembrane helix</keyword>